<name>A0A8S9U7P2_PHYIN</name>
<dbReference type="Proteomes" id="UP000704712">
    <property type="component" value="Unassembled WGS sequence"/>
</dbReference>
<evidence type="ECO:0008006" key="4">
    <source>
        <dbReference type="Google" id="ProtNLM"/>
    </source>
</evidence>
<feature type="signal peptide" evidence="1">
    <location>
        <begin position="1"/>
        <end position="21"/>
    </location>
</feature>
<evidence type="ECO:0000313" key="2">
    <source>
        <dbReference type="EMBL" id="KAF4135309.1"/>
    </source>
</evidence>
<sequence length="66" mass="7414">MRFVCLLLLLTAFAMLNIAKGAELDHPSSCCGGRQLRTTTTNDEEQRSLLIPSAIEYGIMRWKIKS</sequence>
<proteinExistence type="predicted"/>
<gene>
    <name evidence="2" type="ORF">GN958_ATG15497</name>
</gene>
<reference evidence="2" key="1">
    <citation type="submission" date="2020-03" db="EMBL/GenBank/DDBJ databases">
        <title>Hybrid Assembly of Korean Phytophthora infestans isolates.</title>
        <authorList>
            <person name="Prokchorchik M."/>
            <person name="Lee Y."/>
            <person name="Seo J."/>
            <person name="Cho J.-H."/>
            <person name="Park Y.-E."/>
            <person name="Jang D.-C."/>
            <person name="Im J.-S."/>
            <person name="Choi J.-G."/>
            <person name="Park H.-J."/>
            <person name="Lee G.-B."/>
            <person name="Lee Y.-G."/>
            <person name="Hong S.-Y."/>
            <person name="Cho K."/>
            <person name="Sohn K.H."/>
        </authorList>
    </citation>
    <scope>NUCLEOTIDE SEQUENCE</scope>
    <source>
        <strain evidence="2">KR_2_A2</strain>
    </source>
</reference>
<dbReference type="EMBL" id="JAACNO010002170">
    <property type="protein sequence ID" value="KAF4135309.1"/>
    <property type="molecule type" value="Genomic_DNA"/>
</dbReference>
<accession>A0A8S9U7P2</accession>
<dbReference type="AlphaFoldDB" id="A0A8S9U7P2"/>
<protein>
    <recommendedName>
        <fullName evidence="4">Secreted RxLR effector peptide protein</fullName>
    </recommendedName>
</protein>
<feature type="chain" id="PRO_5035755634" description="Secreted RxLR effector peptide protein" evidence="1">
    <location>
        <begin position="22"/>
        <end position="66"/>
    </location>
</feature>
<keyword evidence="1" id="KW-0732">Signal</keyword>
<organism evidence="2 3">
    <name type="scientific">Phytophthora infestans</name>
    <name type="common">Potato late blight agent</name>
    <name type="synonym">Botrytis infestans</name>
    <dbReference type="NCBI Taxonomy" id="4787"/>
    <lineage>
        <taxon>Eukaryota</taxon>
        <taxon>Sar</taxon>
        <taxon>Stramenopiles</taxon>
        <taxon>Oomycota</taxon>
        <taxon>Peronosporomycetes</taxon>
        <taxon>Peronosporales</taxon>
        <taxon>Peronosporaceae</taxon>
        <taxon>Phytophthora</taxon>
    </lineage>
</organism>
<evidence type="ECO:0000313" key="3">
    <source>
        <dbReference type="Proteomes" id="UP000704712"/>
    </source>
</evidence>
<comment type="caution">
    <text evidence="2">The sequence shown here is derived from an EMBL/GenBank/DDBJ whole genome shotgun (WGS) entry which is preliminary data.</text>
</comment>
<evidence type="ECO:0000256" key="1">
    <source>
        <dbReference type="SAM" id="SignalP"/>
    </source>
</evidence>